<comment type="caution">
    <text evidence="2">The sequence shown here is derived from an EMBL/GenBank/DDBJ whole genome shotgun (WGS) entry which is preliminary data.</text>
</comment>
<evidence type="ECO:0000313" key="2">
    <source>
        <dbReference type="EMBL" id="TDX24674.1"/>
    </source>
</evidence>
<feature type="transmembrane region" description="Helical" evidence="1">
    <location>
        <begin position="45"/>
        <end position="63"/>
    </location>
</feature>
<gene>
    <name evidence="2" type="ORF">DFO67_12163</name>
</gene>
<accession>A0A4R8FFG2</accession>
<dbReference type="Proteomes" id="UP000294489">
    <property type="component" value="Unassembled WGS sequence"/>
</dbReference>
<sequence length="72" mass="8200">MHIKAFLPTFKRIIGTNALLFGIIAFIGILLFWQSLIGNPHVAETFFGFALSAGVGIFTYFRLRKWAKPTRR</sequence>
<organism evidence="2 3">
    <name type="scientific">Modicisalibacter xianhensis</name>
    <dbReference type="NCBI Taxonomy" id="442341"/>
    <lineage>
        <taxon>Bacteria</taxon>
        <taxon>Pseudomonadati</taxon>
        <taxon>Pseudomonadota</taxon>
        <taxon>Gammaproteobacteria</taxon>
        <taxon>Oceanospirillales</taxon>
        <taxon>Halomonadaceae</taxon>
        <taxon>Modicisalibacter</taxon>
    </lineage>
</organism>
<name>A0A4R8FFG2_9GAMM</name>
<reference evidence="2 3" key="1">
    <citation type="submission" date="2019-03" db="EMBL/GenBank/DDBJ databases">
        <title>Freshwater and sediment microbial communities from various areas in North America, analyzing microbe dynamics in response to fracking.</title>
        <authorList>
            <person name="Lamendella R."/>
        </authorList>
    </citation>
    <scope>NUCLEOTIDE SEQUENCE [LARGE SCALE GENOMIC DNA]</scope>
    <source>
        <strain evidence="2 3">6_TX</strain>
    </source>
</reference>
<keyword evidence="1" id="KW-0472">Membrane</keyword>
<feature type="transmembrane region" description="Helical" evidence="1">
    <location>
        <begin position="12"/>
        <end position="33"/>
    </location>
</feature>
<evidence type="ECO:0000313" key="3">
    <source>
        <dbReference type="Proteomes" id="UP000294489"/>
    </source>
</evidence>
<protein>
    <submittedName>
        <fullName evidence="2">Uncharacterized protein</fullName>
    </submittedName>
</protein>
<dbReference type="EMBL" id="SOEC01000021">
    <property type="protein sequence ID" value="TDX24674.1"/>
    <property type="molecule type" value="Genomic_DNA"/>
</dbReference>
<keyword evidence="1" id="KW-0812">Transmembrane</keyword>
<keyword evidence="1" id="KW-1133">Transmembrane helix</keyword>
<dbReference type="RefSeq" id="WP_134020284.1">
    <property type="nucleotide sequence ID" value="NZ_SOEC01000021.1"/>
</dbReference>
<evidence type="ECO:0000256" key="1">
    <source>
        <dbReference type="SAM" id="Phobius"/>
    </source>
</evidence>
<proteinExistence type="predicted"/>
<dbReference type="AlphaFoldDB" id="A0A4R8FFG2"/>